<dbReference type="InterPro" id="IPR029068">
    <property type="entry name" value="Glyas_Bleomycin-R_OHBP_Dase"/>
</dbReference>
<dbReference type="Proteomes" id="UP000018482">
    <property type="component" value="Unassembled WGS sequence"/>
</dbReference>
<dbReference type="EMBL" id="ANQC01000122">
    <property type="protein sequence ID" value="ESV55334.1"/>
    <property type="molecule type" value="Genomic_DNA"/>
</dbReference>
<evidence type="ECO:0000259" key="2">
    <source>
        <dbReference type="Pfam" id="PF14507"/>
    </source>
</evidence>
<dbReference type="SUPFAM" id="SSF54593">
    <property type="entry name" value="Glyoxalase/Bleomycin resistance protein/Dihydroxybiphenyl dioxygenase"/>
    <property type="match status" value="1"/>
</dbReference>
<dbReference type="Pfam" id="PF14506">
    <property type="entry name" value="CppA_N"/>
    <property type="match status" value="1"/>
</dbReference>
<proteinExistence type="predicted"/>
<dbReference type="eggNOG" id="COG0346">
    <property type="taxonomic scope" value="Bacteria"/>
</dbReference>
<name>V6Z6W2_STRAG</name>
<evidence type="ECO:0000313" key="4">
    <source>
        <dbReference type="Proteomes" id="UP000018482"/>
    </source>
</evidence>
<evidence type="ECO:0000259" key="1">
    <source>
        <dbReference type="Pfam" id="PF14506"/>
    </source>
</evidence>
<accession>V6Z6W2</accession>
<feature type="domain" description="CppA C-terminal" evidence="2">
    <location>
        <begin position="196"/>
        <end position="298"/>
    </location>
</feature>
<protein>
    <submittedName>
        <fullName evidence="3">Peptidase</fullName>
    </submittedName>
</protein>
<organism evidence="3 4">
    <name type="scientific">Streptococcus agalactiae LMG 14747</name>
    <dbReference type="NCBI Taxonomy" id="1154860"/>
    <lineage>
        <taxon>Bacteria</taxon>
        <taxon>Bacillati</taxon>
        <taxon>Bacillota</taxon>
        <taxon>Bacilli</taxon>
        <taxon>Lactobacillales</taxon>
        <taxon>Streptococcaceae</taxon>
        <taxon>Streptococcus</taxon>
    </lineage>
</organism>
<reference evidence="3 4" key="1">
    <citation type="submission" date="2013-05" db="EMBL/GenBank/DDBJ databases">
        <authorList>
            <person name="Richards V.P."/>
            <person name="Durkin S.A.S."/>
            <person name="Kim M."/>
            <person name="Pavinski Bitar P.D."/>
            <person name="Stanhope M.J."/>
            <person name="Town C.D."/>
            <person name="Venter J.C."/>
        </authorList>
    </citation>
    <scope>NUCLEOTIDE SEQUENCE [LARGE SCALE GENOMIC DNA]</scope>
    <source>
        <strain evidence="3 4">LMG 14747</strain>
    </source>
</reference>
<dbReference type="Gene3D" id="3.10.180.10">
    <property type="entry name" value="2,3-Dihydroxybiphenyl 1,2-Dioxygenase, domain 1"/>
    <property type="match status" value="1"/>
</dbReference>
<dbReference type="InterPro" id="IPR032703">
    <property type="entry name" value="CppA_C"/>
</dbReference>
<feature type="domain" description="CppA N-terminal" evidence="1">
    <location>
        <begin position="60"/>
        <end position="182"/>
    </location>
</feature>
<gene>
    <name evidence="3" type="ORF">SAG0136_09000</name>
</gene>
<comment type="caution">
    <text evidence="3">The sequence shown here is derived from an EMBL/GenBank/DDBJ whole genome shotgun (WGS) entry which is preliminary data.</text>
</comment>
<sequence>MKCNKRQSCIAISLLENPENVNQVDENEPLADNFLSNREFLHTIGKNEEEIMPLFKNITFKSPAIRVEERDLNLAFFQKTLGMKLVSEENALAFLSGYQSSDIRFTIEESPTYRTRAVEGTKKLNQVIIKAAVDDIAQLLACGIETKRIFKGPKGYAFEAVSPQGDAILIYGESSVEELEEVTSVDLVADESFKGLSDFVVEGIVLNVSDPDASQAFYQKLFDDQVPLHLQFKKSQGPDLAIEPQVTWDIEILECQVSEDFDLVALYDDFNAKGLAPYMDKKANVVVVSDPSNIEIWFTK</sequence>
<evidence type="ECO:0000313" key="3">
    <source>
        <dbReference type="EMBL" id="ESV55334.1"/>
    </source>
</evidence>
<dbReference type="Pfam" id="PF14507">
    <property type="entry name" value="CppA_C"/>
    <property type="match status" value="1"/>
</dbReference>
<dbReference type="Gene3D" id="3.10.180.40">
    <property type="entry name" value="C3-degrading proteinase like domains"/>
    <property type="match status" value="1"/>
</dbReference>
<dbReference type="AlphaFoldDB" id="V6Z6W2"/>
<dbReference type="InterPro" id="IPR032702">
    <property type="entry name" value="CppA_N"/>
</dbReference>